<evidence type="ECO:0000313" key="2">
    <source>
        <dbReference type="EMBL" id="KYQ52203.1"/>
    </source>
</evidence>
<dbReference type="STRING" id="64791.A0A151WWD7"/>
<feature type="compositionally biased region" description="Basic and acidic residues" evidence="1">
    <location>
        <begin position="357"/>
        <end position="366"/>
    </location>
</feature>
<dbReference type="AlphaFoldDB" id="A0A151WWD7"/>
<dbReference type="Proteomes" id="UP000075809">
    <property type="component" value="Unassembled WGS sequence"/>
</dbReference>
<feature type="region of interest" description="Disordered" evidence="1">
    <location>
        <begin position="346"/>
        <end position="366"/>
    </location>
</feature>
<feature type="region of interest" description="Disordered" evidence="1">
    <location>
        <begin position="79"/>
        <end position="106"/>
    </location>
</feature>
<evidence type="ECO:0000256" key="1">
    <source>
        <dbReference type="SAM" id="MobiDB-lite"/>
    </source>
</evidence>
<organism evidence="2 3">
    <name type="scientific">Mycetomoellerius zeteki</name>
    <dbReference type="NCBI Taxonomy" id="64791"/>
    <lineage>
        <taxon>Eukaryota</taxon>
        <taxon>Metazoa</taxon>
        <taxon>Ecdysozoa</taxon>
        <taxon>Arthropoda</taxon>
        <taxon>Hexapoda</taxon>
        <taxon>Insecta</taxon>
        <taxon>Pterygota</taxon>
        <taxon>Neoptera</taxon>
        <taxon>Endopterygota</taxon>
        <taxon>Hymenoptera</taxon>
        <taxon>Apocrita</taxon>
        <taxon>Aculeata</taxon>
        <taxon>Formicoidea</taxon>
        <taxon>Formicidae</taxon>
        <taxon>Myrmicinae</taxon>
        <taxon>Mycetomoellerius</taxon>
    </lineage>
</organism>
<gene>
    <name evidence="2" type="ORF">ALC60_08818</name>
</gene>
<keyword evidence="3" id="KW-1185">Reference proteome</keyword>
<accession>A0A151WWD7</accession>
<sequence length="366" mass="41732">MKCKNADVRTQRDIVKSGRCCRLITRASLSFCLPGTAETDAVQALLARYLQRRLQGSQLSTPPPPSVLFSNNHRTHIRQATQRGPPSNNLVSRNVSGNDGDHRPVLEDYEDYEDDLEGYEDSERSRTRFDLLAERTSSNCESEQFITLLLCVRTISSAALPALFELSGFFQKSRQLAFSHESDFAVLLRDRFRLCDSKARLKARFALQFTSKSDNHIKENLASRSGVDLTFYRYNRCAVTLSRDPREIREYREDSADRIRLLEQFCGDNIQDDMATRIWLLLSSILFVGSLHAIPGRLSGMWTTCFSRLAMVRVLRGTCTSVRVPDCGFKRKARSLLQCRRTHRRARSAAGHGKTKPKLDNVVRPY</sequence>
<feature type="compositionally biased region" description="Polar residues" evidence="1">
    <location>
        <begin position="79"/>
        <end position="97"/>
    </location>
</feature>
<evidence type="ECO:0000313" key="3">
    <source>
        <dbReference type="Proteomes" id="UP000075809"/>
    </source>
</evidence>
<protein>
    <submittedName>
        <fullName evidence="2">Uncharacterized protein</fullName>
    </submittedName>
</protein>
<name>A0A151WWD7_9HYME</name>
<dbReference type="EMBL" id="KQ982691">
    <property type="protein sequence ID" value="KYQ52203.1"/>
    <property type="molecule type" value="Genomic_DNA"/>
</dbReference>
<proteinExistence type="predicted"/>
<reference evidence="2 3" key="1">
    <citation type="submission" date="2015-09" db="EMBL/GenBank/DDBJ databases">
        <title>Trachymyrmex zeteki WGS genome.</title>
        <authorList>
            <person name="Nygaard S."/>
            <person name="Hu H."/>
            <person name="Boomsma J."/>
            <person name="Zhang G."/>
        </authorList>
    </citation>
    <scope>NUCLEOTIDE SEQUENCE [LARGE SCALE GENOMIC DNA]</scope>
    <source>
        <strain evidence="2">Tzet28-1</strain>
        <tissue evidence="2">Whole body</tissue>
    </source>
</reference>